<comment type="caution">
    <text evidence="11">The sequence shown here is derived from an EMBL/GenBank/DDBJ whole genome shotgun (WGS) entry which is preliminary data.</text>
</comment>
<dbReference type="InterPro" id="IPR006059">
    <property type="entry name" value="SBP"/>
</dbReference>
<dbReference type="EMBL" id="SMSI01000004">
    <property type="protein sequence ID" value="TDH34299.1"/>
    <property type="molecule type" value="Genomic_DNA"/>
</dbReference>
<evidence type="ECO:0000256" key="4">
    <source>
        <dbReference type="ARBA" id="ARBA00022723"/>
    </source>
</evidence>
<dbReference type="SUPFAM" id="SSF53850">
    <property type="entry name" value="Periplasmic binding protein-like II"/>
    <property type="match status" value="1"/>
</dbReference>
<evidence type="ECO:0000256" key="2">
    <source>
        <dbReference type="ARBA" id="ARBA00022448"/>
    </source>
</evidence>
<dbReference type="Gene3D" id="3.40.190.10">
    <property type="entry name" value="Periplasmic binding protein-like II"/>
    <property type="match status" value="2"/>
</dbReference>
<accession>A0A4V3A6U0</accession>
<feature type="binding site" evidence="9">
    <location>
        <position position="37"/>
    </location>
    <ligand>
        <name>Fe cation</name>
        <dbReference type="ChEBI" id="CHEBI:24875"/>
    </ligand>
</feature>
<protein>
    <submittedName>
        <fullName evidence="11">Fe(3+) ABC transporter substrate-binding protein</fullName>
    </submittedName>
</protein>
<evidence type="ECO:0000256" key="7">
    <source>
        <dbReference type="ARBA" id="ARBA00023004"/>
    </source>
</evidence>
<feature type="signal peptide" evidence="10">
    <location>
        <begin position="1"/>
        <end position="26"/>
    </location>
</feature>
<evidence type="ECO:0000313" key="11">
    <source>
        <dbReference type="EMBL" id="TDH34299.1"/>
    </source>
</evidence>
<proteinExistence type="inferred from homology"/>
<keyword evidence="2" id="KW-0813">Transport</keyword>
<feature type="chain" id="PRO_5020476413" evidence="10">
    <location>
        <begin position="27"/>
        <end position="342"/>
    </location>
</feature>
<evidence type="ECO:0000256" key="5">
    <source>
        <dbReference type="ARBA" id="ARBA00022729"/>
    </source>
</evidence>
<keyword evidence="12" id="KW-1185">Reference proteome</keyword>
<evidence type="ECO:0000313" key="12">
    <source>
        <dbReference type="Proteomes" id="UP000295131"/>
    </source>
</evidence>
<dbReference type="PANTHER" id="PTHR30006:SF15">
    <property type="entry name" value="IRON-UTILIZATION PERIPLASMIC PROTEIN"/>
    <property type="match status" value="1"/>
</dbReference>
<dbReference type="PANTHER" id="PTHR30006">
    <property type="entry name" value="THIAMINE-BINDING PERIPLASMIC PROTEIN-RELATED"/>
    <property type="match status" value="1"/>
</dbReference>
<reference evidence="11 12" key="1">
    <citation type="journal article" date="2013" name="Int. J. Syst. Evol. Microbiol.">
        <title>Hoeflea suaedae sp. nov., an endophytic bacterium isolated from the root of the halophyte Suaeda maritima.</title>
        <authorList>
            <person name="Chung E.J."/>
            <person name="Park J.A."/>
            <person name="Pramanik P."/>
            <person name="Bibi F."/>
            <person name="Jeon C.O."/>
            <person name="Chung Y.R."/>
        </authorList>
    </citation>
    <scope>NUCLEOTIDE SEQUENCE [LARGE SCALE GENOMIC DNA]</scope>
    <source>
        <strain evidence="11 12">YC6898</strain>
    </source>
</reference>
<dbReference type="AlphaFoldDB" id="A0A4V3A6U0"/>
<keyword evidence="5 10" id="KW-0732">Signal</keyword>
<keyword evidence="4 9" id="KW-0479">Metal-binding</keyword>
<dbReference type="GO" id="GO:0030288">
    <property type="term" value="C:outer membrane-bounded periplasmic space"/>
    <property type="evidence" value="ECO:0007669"/>
    <property type="project" value="TreeGrafter"/>
</dbReference>
<name>A0A4V3A6U0_9HYPH</name>
<evidence type="ECO:0000256" key="10">
    <source>
        <dbReference type="SAM" id="SignalP"/>
    </source>
</evidence>
<dbReference type="GO" id="GO:0046872">
    <property type="term" value="F:metal ion binding"/>
    <property type="evidence" value="ECO:0007669"/>
    <property type="project" value="UniProtKB-KW"/>
</dbReference>
<keyword evidence="7 9" id="KW-0408">Iron</keyword>
<gene>
    <name evidence="11" type="ORF">E2A64_16640</name>
</gene>
<dbReference type="InterPro" id="IPR006061">
    <property type="entry name" value="SBP_1_CS"/>
</dbReference>
<dbReference type="GO" id="GO:0006826">
    <property type="term" value="P:iron ion transport"/>
    <property type="evidence" value="ECO:0007669"/>
    <property type="project" value="UniProtKB-KW"/>
</dbReference>
<dbReference type="Pfam" id="PF13416">
    <property type="entry name" value="SBP_bac_8"/>
    <property type="match status" value="1"/>
</dbReference>
<dbReference type="PROSITE" id="PS01037">
    <property type="entry name" value="SBP_BACTERIAL_1"/>
    <property type="match status" value="1"/>
</dbReference>
<comment type="similarity">
    <text evidence="1">Belongs to the bacterial solute-binding protein 1 family.</text>
</comment>
<dbReference type="RefSeq" id="WP_133285645.1">
    <property type="nucleotide sequence ID" value="NZ_SMSI01000004.1"/>
</dbReference>
<dbReference type="CDD" id="cd13542">
    <property type="entry name" value="PBP2_FutA1_ilke"/>
    <property type="match status" value="1"/>
</dbReference>
<keyword evidence="6" id="KW-0574">Periplasm</keyword>
<feature type="binding site" evidence="9">
    <location>
        <position position="223"/>
    </location>
    <ligand>
        <name>Fe cation</name>
        <dbReference type="ChEBI" id="CHEBI:24875"/>
    </ligand>
</feature>
<dbReference type="OrthoDB" id="9769567at2"/>
<organism evidence="11 12">
    <name type="scientific">Pseudohoeflea suaedae</name>
    <dbReference type="NCBI Taxonomy" id="877384"/>
    <lineage>
        <taxon>Bacteria</taxon>
        <taxon>Pseudomonadati</taxon>
        <taxon>Pseudomonadota</taxon>
        <taxon>Alphaproteobacteria</taxon>
        <taxon>Hyphomicrobiales</taxon>
        <taxon>Rhizobiaceae</taxon>
        <taxon>Pseudohoeflea</taxon>
    </lineage>
</organism>
<evidence type="ECO:0000256" key="1">
    <source>
        <dbReference type="ARBA" id="ARBA00008520"/>
    </source>
</evidence>
<keyword evidence="3" id="KW-0410">Iron transport</keyword>
<evidence type="ECO:0000256" key="3">
    <source>
        <dbReference type="ARBA" id="ARBA00022496"/>
    </source>
</evidence>
<dbReference type="GO" id="GO:0055085">
    <property type="term" value="P:transmembrane transport"/>
    <property type="evidence" value="ECO:0007669"/>
    <property type="project" value="InterPro"/>
</dbReference>
<feature type="binding site" evidence="9">
    <location>
        <position position="224"/>
    </location>
    <ligand>
        <name>Fe cation</name>
        <dbReference type="ChEBI" id="CHEBI:24875"/>
    </ligand>
</feature>
<evidence type="ECO:0000256" key="6">
    <source>
        <dbReference type="ARBA" id="ARBA00022764"/>
    </source>
</evidence>
<evidence type="ECO:0000256" key="8">
    <source>
        <dbReference type="ARBA" id="ARBA00023065"/>
    </source>
</evidence>
<sequence>MTNSTLRSLVLSTALIGLFGAAPAFADGEVNIYSGRHYDVDEQLYSKFEDETGITVNLIEGKEDELIERMKAEGQNSPADLFITADAGRLWRADDAGLLQGVDSDVLNERLPAHLRHPDGHWFGMSTRARVIFYDKDSVDNPPQTYAALADPQYKGMVCIRTSSNIYNLSLMGAYIAHHGEEAAKEWAQGLKDNLARDPQGGDTDQLKGIVSGECKIAVANTYYFARGIAGTVEGLSEGIEKIGIVFPDQDGDGTHVNISGVGMTAHAPNPENALKFMEYLTSDEAQSFFANGNNEYPAVEGIEASSAVESLGDFKHDELNLSALGENQTRAQEIFNEVGFK</sequence>
<evidence type="ECO:0000256" key="9">
    <source>
        <dbReference type="PIRSR" id="PIRSR002825-1"/>
    </source>
</evidence>
<dbReference type="PIRSF" id="PIRSF002825">
    <property type="entry name" value="CfbpA"/>
    <property type="match status" value="1"/>
</dbReference>
<dbReference type="Proteomes" id="UP000295131">
    <property type="component" value="Unassembled WGS sequence"/>
</dbReference>
<dbReference type="InterPro" id="IPR026045">
    <property type="entry name" value="Ferric-bd"/>
</dbReference>
<keyword evidence="8" id="KW-0406">Ion transport</keyword>